<reference evidence="2" key="1">
    <citation type="submission" date="2023-03" db="EMBL/GenBank/DDBJ databases">
        <title>Massive genome expansion in bonnet fungi (Mycena s.s.) driven by repeated elements and novel gene families across ecological guilds.</title>
        <authorList>
            <consortium name="Lawrence Berkeley National Laboratory"/>
            <person name="Harder C.B."/>
            <person name="Miyauchi S."/>
            <person name="Viragh M."/>
            <person name="Kuo A."/>
            <person name="Thoen E."/>
            <person name="Andreopoulos B."/>
            <person name="Lu D."/>
            <person name="Skrede I."/>
            <person name="Drula E."/>
            <person name="Henrissat B."/>
            <person name="Morin E."/>
            <person name="Kohler A."/>
            <person name="Barry K."/>
            <person name="LaButti K."/>
            <person name="Morin E."/>
            <person name="Salamov A."/>
            <person name="Lipzen A."/>
            <person name="Mereny Z."/>
            <person name="Hegedus B."/>
            <person name="Baldrian P."/>
            <person name="Stursova M."/>
            <person name="Weitz H."/>
            <person name="Taylor A."/>
            <person name="Grigoriev I.V."/>
            <person name="Nagy L.G."/>
            <person name="Martin F."/>
            <person name="Kauserud H."/>
        </authorList>
    </citation>
    <scope>NUCLEOTIDE SEQUENCE</scope>
    <source>
        <strain evidence="2">CBHHK002</strain>
    </source>
</reference>
<proteinExistence type="predicted"/>
<name>A0AAD7EDM6_9AGAR</name>
<dbReference type="EMBL" id="JARIHO010000064">
    <property type="protein sequence ID" value="KAJ7314898.1"/>
    <property type="molecule type" value="Genomic_DNA"/>
</dbReference>
<evidence type="ECO:0000256" key="1">
    <source>
        <dbReference type="SAM" id="MobiDB-lite"/>
    </source>
</evidence>
<feature type="region of interest" description="Disordered" evidence="1">
    <location>
        <begin position="1"/>
        <end position="22"/>
    </location>
</feature>
<organism evidence="2 3">
    <name type="scientific">Mycena albidolilacea</name>
    <dbReference type="NCBI Taxonomy" id="1033008"/>
    <lineage>
        <taxon>Eukaryota</taxon>
        <taxon>Fungi</taxon>
        <taxon>Dikarya</taxon>
        <taxon>Basidiomycota</taxon>
        <taxon>Agaricomycotina</taxon>
        <taxon>Agaricomycetes</taxon>
        <taxon>Agaricomycetidae</taxon>
        <taxon>Agaricales</taxon>
        <taxon>Marasmiineae</taxon>
        <taxon>Mycenaceae</taxon>
        <taxon>Mycena</taxon>
    </lineage>
</organism>
<sequence>MRRARTASYTYGPPINLGDEQADKTEAVAGRNVNRDPINRSAAFDVAHKEGIAPPTAALDAARRSGVWYTHGPPIDSGGERAVKTEAVACRDVDRPSSNRSVALGVARKGGIAPPTAALDAARKGDIAPPTAALDAARKNSILYIWTSN</sequence>
<evidence type="ECO:0000313" key="3">
    <source>
        <dbReference type="Proteomes" id="UP001218218"/>
    </source>
</evidence>
<comment type="caution">
    <text evidence="2">The sequence shown here is derived from an EMBL/GenBank/DDBJ whole genome shotgun (WGS) entry which is preliminary data.</text>
</comment>
<dbReference type="Proteomes" id="UP001218218">
    <property type="component" value="Unassembled WGS sequence"/>
</dbReference>
<gene>
    <name evidence="2" type="ORF">DFH08DRAFT_820873</name>
</gene>
<keyword evidence="3" id="KW-1185">Reference proteome</keyword>
<accession>A0AAD7EDM6</accession>
<protein>
    <submittedName>
        <fullName evidence="2">Uncharacterized protein</fullName>
    </submittedName>
</protein>
<evidence type="ECO:0000313" key="2">
    <source>
        <dbReference type="EMBL" id="KAJ7314898.1"/>
    </source>
</evidence>
<dbReference type="AlphaFoldDB" id="A0AAD7EDM6"/>